<dbReference type="PROSITE" id="PS51866">
    <property type="entry name" value="MOP"/>
    <property type="match status" value="1"/>
</dbReference>
<evidence type="ECO:0000256" key="2">
    <source>
        <dbReference type="PROSITE-ProRule" id="PRU01213"/>
    </source>
</evidence>
<keyword evidence="1 2" id="KW-0500">Molybdenum</keyword>
<dbReference type="Pfam" id="PF03459">
    <property type="entry name" value="TOBE"/>
    <property type="match status" value="1"/>
</dbReference>
<feature type="domain" description="Mop" evidence="4">
    <location>
        <begin position="66"/>
        <end position="131"/>
    </location>
</feature>
<dbReference type="Proteomes" id="UP000539111">
    <property type="component" value="Unassembled WGS sequence"/>
</dbReference>
<organism evidence="5 6">
    <name type="scientific">Spelaeicoccus albus</name>
    <dbReference type="NCBI Taxonomy" id="1280376"/>
    <lineage>
        <taxon>Bacteria</taxon>
        <taxon>Bacillati</taxon>
        <taxon>Actinomycetota</taxon>
        <taxon>Actinomycetes</taxon>
        <taxon>Micrococcales</taxon>
        <taxon>Brevibacteriaceae</taxon>
        <taxon>Spelaeicoccus</taxon>
    </lineage>
</organism>
<evidence type="ECO:0000259" key="4">
    <source>
        <dbReference type="PROSITE" id="PS51866"/>
    </source>
</evidence>
<dbReference type="RefSeq" id="WP_179425640.1">
    <property type="nucleotide sequence ID" value="NZ_JACBZP010000001.1"/>
</dbReference>
<evidence type="ECO:0000256" key="1">
    <source>
        <dbReference type="ARBA" id="ARBA00022505"/>
    </source>
</evidence>
<dbReference type="InterPro" id="IPR041657">
    <property type="entry name" value="HTH_17"/>
</dbReference>
<proteinExistence type="predicted"/>
<dbReference type="SUPFAM" id="SSF50331">
    <property type="entry name" value="MOP-like"/>
    <property type="match status" value="1"/>
</dbReference>
<evidence type="ECO:0000256" key="3">
    <source>
        <dbReference type="SAM" id="MobiDB-lite"/>
    </source>
</evidence>
<sequence>MTAFRISQAARLLAVSDDTIRRWIDSGRLKPVPGTSPQKIDGKALAGLALEIGQQSSPSSPGQVSPSSARNRFPGIVTRIKEDTVMAQVDIQAGPFRVVSLISVEAVRDLGLEVGAEAVAMVKSTNVIMERSTT</sequence>
<dbReference type="AlphaFoldDB" id="A0A7Z0D1M5"/>
<dbReference type="GO" id="GO:0015689">
    <property type="term" value="P:molybdate ion transport"/>
    <property type="evidence" value="ECO:0007669"/>
    <property type="project" value="InterPro"/>
</dbReference>
<dbReference type="Pfam" id="PF12728">
    <property type="entry name" value="HTH_17"/>
    <property type="match status" value="1"/>
</dbReference>
<dbReference type="InterPro" id="IPR008995">
    <property type="entry name" value="Mo/tungstate-bd_C_term_dom"/>
</dbReference>
<name>A0A7Z0D1M5_9MICO</name>
<accession>A0A7Z0D1M5</accession>
<evidence type="ECO:0000313" key="5">
    <source>
        <dbReference type="EMBL" id="NYI66355.1"/>
    </source>
</evidence>
<reference evidence="5 6" key="1">
    <citation type="submission" date="2020-07" db="EMBL/GenBank/DDBJ databases">
        <title>Sequencing the genomes of 1000 actinobacteria strains.</title>
        <authorList>
            <person name="Klenk H.-P."/>
        </authorList>
    </citation>
    <scope>NUCLEOTIDE SEQUENCE [LARGE SCALE GENOMIC DNA]</scope>
    <source>
        <strain evidence="5 6">DSM 26341</strain>
    </source>
</reference>
<dbReference type="EMBL" id="JACBZP010000001">
    <property type="protein sequence ID" value="NYI66355.1"/>
    <property type="molecule type" value="Genomic_DNA"/>
</dbReference>
<comment type="caution">
    <text evidence="5">The sequence shown here is derived from an EMBL/GenBank/DDBJ whole genome shotgun (WGS) entry which is preliminary data.</text>
</comment>
<protein>
    <submittedName>
        <fullName evidence="5">Molybdopterin-binding protein</fullName>
    </submittedName>
</protein>
<dbReference type="InterPro" id="IPR005116">
    <property type="entry name" value="Transp-assoc_OB_typ1"/>
</dbReference>
<gene>
    <name evidence="5" type="ORF">BJY26_000661</name>
</gene>
<dbReference type="InterPro" id="IPR009061">
    <property type="entry name" value="DNA-bd_dom_put_sf"/>
</dbReference>
<dbReference type="Gene3D" id="2.40.50.100">
    <property type="match status" value="1"/>
</dbReference>
<dbReference type="SUPFAM" id="SSF46955">
    <property type="entry name" value="Putative DNA-binding domain"/>
    <property type="match status" value="1"/>
</dbReference>
<dbReference type="InterPro" id="IPR004606">
    <property type="entry name" value="Mop_domain"/>
</dbReference>
<feature type="compositionally biased region" description="Low complexity" evidence="3">
    <location>
        <begin position="53"/>
        <end position="68"/>
    </location>
</feature>
<evidence type="ECO:0000313" key="6">
    <source>
        <dbReference type="Proteomes" id="UP000539111"/>
    </source>
</evidence>
<feature type="region of interest" description="Disordered" evidence="3">
    <location>
        <begin position="51"/>
        <end position="72"/>
    </location>
</feature>
<keyword evidence="6" id="KW-1185">Reference proteome</keyword>